<dbReference type="FunFam" id="3.40.50.980:FF:000001">
    <property type="entry name" value="Non-ribosomal peptide synthetase"/>
    <property type="match status" value="1"/>
</dbReference>
<dbReference type="Gene3D" id="3.30.300.30">
    <property type="match status" value="1"/>
</dbReference>
<gene>
    <name evidence="8" type="ORF">ABXS70_00785</name>
</gene>
<dbReference type="NCBIfam" id="TIGR01733">
    <property type="entry name" value="AA-adenyl-dom"/>
    <property type="match status" value="1"/>
</dbReference>
<dbReference type="InterPro" id="IPR036736">
    <property type="entry name" value="ACP-like_sf"/>
</dbReference>
<dbReference type="InterPro" id="IPR001242">
    <property type="entry name" value="Condensation_dom"/>
</dbReference>
<protein>
    <submittedName>
        <fullName evidence="8">Amino acid adenylation domain-containing protein</fullName>
    </submittedName>
</protein>
<dbReference type="GO" id="GO:0031177">
    <property type="term" value="F:phosphopantetheine binding"/>
    <property type="evidence" value="ECO:0007669"/>
    <property type="project" value="InterPro"/>
</dbReference>
<dbReference type="PROSITE" id="PS50075">
    <property type="entry name" value="CARRIER"/>
    <property type="match status" value="1"/>
</dbReference>
<dbReference type="RefSeq" id="WP_366293252.1">
    <property type="nucleotide sequence ID" value="NZ_CP159992.1"/>
</dbReference>
<keyword evidence="6" id="KW-0511">Multifunctional enzyme</keyword>
<dbReference type="PANTHER" id="PTHR45527:SF1">
    <property type="entry name" value="FATTY ACID SYNTHASE"/>
    <property type="match status" value="1"/>
</dbReference>
<proteinExistence type="inferred from homology"/>
<dbReference type="GO" id="GO:0043041">
    <property type="term" value="P:amino acid activation for nonribosomal peptide biosynthetic process"/>
    <property type="evidence" value="ECO:0007669"/>
    <property type="project" value="TreeGrafter"/>
</dbReference>
<dbReference type="InterPro" id="IPR009081">
    <property type="entry name" value="PP-bd_ACP"/>
</dbReference>
<evidence type="ECO:0000313" key="8">
    <source>
        <dbReference type="EMBL" id="XCP95324.1"/>
    </source>
</evidence>
<dbReference type="AlphaFoldDB" id="A0AAU8NBY7"/>
<sequence>MDIHLLNIMMSSDKFKEERTYWQDKLAGDIQIAKALERMGPLADHADSSTANVYSQSIPHELSVRLIHMSGGSNLALYILLLTGFQHLLYRYSGIPDLLIGMPLTLEQAEELDQSHLLAIRGKADGNASFREQVLHVKSEVMSARTYWHFPFDKIAEKLGRLPEESRLQTAVYMKGIHAEPAADSELRTVLEIERTDQQIEIHLHYQGRPVEPSQSERLCSHYIRLLEQAVQSPDESMFPLQLLSTEEKLEIMEWNQGAFTFASAERSIISRFQEQVNRTPEQIAIIDGERQITYLALDRQSNQLARLLMSTGVTSGTMVPVMMDNSIELILTILAVFKLGAVYIALHPEYPAARIRRILEETEAGVLITGRMEESGLHTWADTAQSLSSTVDIIHLQDTSWTGQDESALEYEGDLGDLAYVLYTSGSTGQPKGVVVEHRSLSAYVNAFQAEFQLRPGDRMLQQAVSTFDTYMEEVFPALTAGASLVVVDRQQLLDIHGLVDLLDSCEITHVSTTPHILRELNRMPRLRTVRTFISGGDVLKMADIDQLLTYGDVYNTYGPTETTVCALYEKLSESSVEPIPAGKPIQGYFVHIADPHGRMLPVGVPGEICISGPGVARGYYKLREMTNQKFGRSPYAEGERMFRTGDIGMWSAEGQVLFLGRQDHQVKIRGHRIELVEIERHLDRHASVKESIVIPVGSKGEKTLTAYLVSESELYVSEIRGYLRSCLPEYMLPSKYIRITQIPRTIHGKIDVQELMNQKQSLESGTLYSPPESELEHQLVQVWSELFQTESVGIDDDFFQLGGHSLLVIRMEIELERVGHHVQPTMIYDHPTIRELARVLEERNEAALQLGGNHDSLQDSGPGQYSKTLLTNGNGSKTAGTYGYVPFNDVFFKVCFYNSLFPIIMQQKKSIYPFFIHHVDEYLWSDHQQFIVNGWIMCRNDTDILEELGVGFETKVISEDIIQDVEQSLLDARPVIIWVDAYYASIRTDAYLKKHIPHTWLIYAVDPLNQTFTIMEHKHHDNLSYEEKTISYQDLKDSYAGYIQQFNMEAHTFYSFHNRHQPALHQLHASPEQLDHYWQTYADHLEREEARVNSSLERLEQSADAFENLVHNPDSLFSAAEEWVTALHKLVNAKKAELYRCAQLTGSGSPLMVIREQITAEWSSIRAVLAKYVLTSTYKPSSFHKLPEIYRRIAVLEREFYDKVSSTPAIGRF</sequence>
<reference evidence="8" key="1">
    <citation type="submission" date="2024-05" db="EMBL/GenBank/DDBJ databases">
        <title>Draft genome assemblies of 36 bacteria isolated from hibernating arctic ground squirrels.</title>
        <authorList>
            <person name="McKee H."/>
            <person name="Mullen L."/>
            <person name="Drown D.M."/>
            <person name="Duddleston K.N."/>
        </authorList>
    </citation>
    <scope>NUCLEOTIDE SEQUENCE</scope>
    <source>
        <strain evidence="8">AN1007</strain>
    </source>
</reference>
<keyword evidence="2" id="KW-0596">Phosphopantetheine</keyword>
<dbReference type="SUPFAM" id="SSF52777">
    <property type="entry name" value="CoA-dependent acyltransferases"/>
    <property type="match status" value="1"/>
</dbReference>
<evidence type="ECO:0000256" key="2">
    <source>
        <dbReference type="ARBA" id="ARBA00022450"/>
    </source>
</evidence>
<dbReference type="SMART" id="SM00823">
    <property type="entry name" value="PKS_PP"/>
    <property type="match status" value="1"/>
</dbReference>
<evidence type="ECO:0000256" key="1">
    <source>
        <dbReference type="ARBA" id="ARBA00006432"/>
    </source>
</evidence>
<evidence type="ECO:0000259" key="7">
    <source>
        <dbReference type="PROSITE" id="PS50075"/>
    </source>
</evidence>
<dbReference type="InterPro" id="IPR045851">
    <property type="entry name" value="AMP-bd_C_sf"/>
</dbReference>
<dbReference type="Pfam" id="PF00501">
    <property type="entry name" value="AMP-binding"/>
    <property type="match status" value="1"/>
</dbReference>
<organism evidence="8">
    <name type="scientific">Paenibacillus sp. AN1007</name>
    <dbReference type="NCBI Taxonomy" id="3151385"/>
    <lineage>
        <taxon>Bacteria</taxon>
        <taxon>Bacillati</taxon>
        <taxon>Bacillota</taxon>
        <taxon>Bacilli</taxon>
        <taxon>Bacillales</taxon>
        <taxon>Paenibacillaceae</taxon>
        <taxon>Paenibacillus</taxon>
    </lineage>
</organism>
<dbReference type="EMBL" id="CP159992">
    <property type="protein sequence ID" value="XCP95324.1"/>
    <property type="molecule type" value="Genomic_DNA"/>
</dbReference>
<dbReference type="GO" id="GO:0005737">
    <property type="term" value="C:cytoplasm"/>
    <property type="evidence" value="ECO:0007669"/>
    <property type="project" value="TreeGrafter"/>
</dbReference>
<dbReference type="Gene3D" id="3.30.559.30">
    <property type="entry name" value="Nonribosomal peptide synthetase, condensation domain"/>
    <property type="match status" value="1"/>
</dbReference>
<dbReference type="Pfam" id="PF13193">
    <property type="entry name" value="AMP-binding_C"/>
    <property type="match status" value="1"/>
</dbReference>
<dbReference type="InterPro" id="IPR000873">
    <property type="entry name" value="AMP-dep_synth/lig_dom"/>
</dbReference>
<dbReference type="CDD" id="cd05930">
    <property type="entry name" value="A_NRPS"/>
    <property type="match status" value="1"/>
</dbReference>
<dbReference type="PROSITE" id="PS00455">
    <property type="entry name" value="AMP_BINDING"/>
    <property type="match status" value="1"/>
</dbReference>
<evidence type="ECO:0000256" key="6">
    <source>
        <dbReference type="ARBA" id="ARBA00023268"/>
    </source>
</evidence>
<dbReference type="Gene3D" id="3.40.50.12780">
    <property type="entry name" value="N-terminal domain of ligase-like"/>
    <property type="match status" value="1"/>
</dbReference>
<accession>A0AAU8NBY7</accession>
<dbReference type="PANTHER" id="PTHR45527">
    <property type="entry name" value="NONRIBOSOMAL PEPTIDE SYNTHETASE"/>
    <property type="match status" value="1"/>
</dbReference>
<dbReference type="GO" id="GO:0003824">
    <property type="term" value="F:catalytic activity"/>
    <property type="evidence" value="ECO:0007669"/>
    <property type="project" value="UniProtKB-KW"/>
</dbReference>
<feature type="domain" description="Carrier" evidence="7">
    <location>
        <begin position="772"/>
        <end position="846"/>
    </location>
</feature>
<evidence type="ECO:0000256" key="4">
    <source>
        <dbReference type="ARBA" id="ARBA00022737"/>
    </source>
</evidence>
<keyword evidence="5" id="KW-0045">Antibiotic biosynthesis</keyword>
<dbReference type="InterPro" id="IPR010071">
    <property type="entry name" value="AA_adenyl_dom"/>
</dbReference>
<dbReference type="GO" id="GO:0017000">
    <property type="term" value="P:antibiotic biosynthetic process"/>
    <property type="evidence" value="ECO:0007669"/>
    <property type="project" value="UniProtKB-KW"/>
</dbReference>
<name>A0AAU8NBY7_9BACL</name>
<comment type="similarity">
    <text evidence="1">Belongs to the ATP-dependent AMP-binding enzyme family.</text>
</comment>
<evidence type="ECO:0000256" key="3">
    <source>
        <dbReference type="ARBA" id="ARBA00022553"/>
    </source>
</evidence>
<evidence type="ECO:0000256" key="5">
    <source>
        <dbReference type="ARBA" id="ARBA00023194"/>
    </source>
</evidence>
<dbReference type="Gene3D" id="1.10.1200.10">
    <property type="entry name" value="ACP-like"/>
    <property type="match status" value="1"/>
</dbReference>
<dbReference type="Pfam" id="PF00550">
    <property type="entry name" value="PP-binding"/>
    <property type="match status" value="1"/>
</dbReference>
<dbReference type="SUPFAM" id="SSF56801">
    <property type="entry name" value="Acetyl-CoA synthetase-like"/>
    <property type="match status" value="1"/>
</dbReference>
<dbReference type="InterPro" id="IPR020806">
    <property type="entry name" value="PKS_PP-bd"/>
</dbReference>
<dbReference type="InterPro" id="IPR042099">
    <property type="entry name" value="ANL_N_sf"/>
</dbReference>
<keyword evidence="3" id="KW-0597">Phosphoprotein</keyword>
<dbReference type="GO" id="GO:0044550">
    <property type="term" value="P:secondary metabolite biosynthetic process"/>
    <property type="evidence" value="ECO:0007669"/>
    <property type="project" value="TreeGrafter"/>
</dbReference>
<dbReference type="InterPro" id="IPR020845">
    <property type="entry name" value="AMP-binding_CS"/>
</dbReference>
<dbReference type="InterPro" id="IPR025110">
    <property type="entry name" value="AMP-bd_C"/>
</dbReference>
<dbReference type="SUPFAM" id="SSF47336">
    <property type="entry name" value="ACP-like"/>
    <property type="match status" value="1"/>
</dbReference>
<dbReference type="Pfam" id="PF00668">
    <property type="entry name" value="Condensation"/>
    <property type="match status" value="1"/>
</dbReference>
<keyword evidence="4" id="KW-0677">Repeat</keyword>